<keyword evidence="2" id="KW-0969">Cilium</keyword>
<feature type="compositionally biased region" description="Basic and acidic residues" evidence="1">
    <location>
        <begin position="39"/>
        <end position="56"/>
    </location>
</feature>
<dbReference type="EMBL" id="UGDD01000002">
    <property type="protein sequence ID" value="STJ55622.1"/>
    <property type="molecule type" value="Genomic_DNA"/>
</dbReference>
<reference evidence="2 3" key="1">
    <citation type="submission" date="2018-06" db="EMBL/GenBank/DDBJ databases">
        <authorList>
            <consortium name="Pathogen Informatics"/>
            <person name="Doyle S."/>
        </authorList>
    </citation>
    <scope>NUCLEOTIDE SEQUENCE [LARGE SCALE GENOMIC DNA]</scope>
    <source>
        <strain evidence="2 3">NCTC9045</strain>
    </source>
</reference>
<name>A0A376X060_ECOLX</name>
<dbReference type="Proteomes" id="UP000254503">
    <property type="component" value="Unassembled WGS sequence"/>
</dbReference>
<evidence type="ECO:0000256" key="1">
    <source>
        <dbReference type="SAM" id="MobiDB-lite"/>
    </source>
</evidence>
<feature type="region of interest" description="Disordered" evidence="1">
    <location>
        <begin position="1"/>
        <end position="56"/>
    </location>
</feature>
<keyword evidence="2" id="KW-0966">Cell projection</keyword>
<dbReference type="AlphaFoldDB" id="A0A376X060"/>
<protein>
    <submittedName>
        <fullName evidence="2">Negative regulator of flagellin synthesis (Anti-sigma factor)</fullName>
    </submittedName>
</protein>
<proteinExistence type="predicted"/>
<feature type="compositionally biased region" description="Polar residues" evidence="1">
    <location>
        <begin position="13"/>
        <end position="31"/>
    </location>
</feature>
<accession>A0A376X060</accession>
<evidence type="ECO:0000313" key="2">
    <source>
        <dbReference type="EMBL" id="STJ55622.1"/>
    </source>
</evidence>
<evidence type="ECO:0000313" key="3">
    <source>
        <dbReference type="Proteomes" id="UP000254503"/>
    </source>
</evidence>
<gene>
    <name evidence="2" type="primary">flgM_1</name>
    <name evidence="2" type="ORF">NCTC9045_03571</name>
</gene>
<keyword evidence="2" id="KW-0282">Flagellum</keyword>
<sequence length="56" mass="6328">MSIDRTSPLKPVSTVQPRETTDAPVTNSRAAKNNRLHQHQCDVKRRASKTDATRQQ</sequence>
<organism evidence="2 3">
    <name type="scientific">Escherichia coli</name>
    <dbReference type="NCBI Taxonomy" id="562"/>
    <lineage>
        <taxon>Bacteria</taxon>
        <taxon>Pseudomonadati</taxon>
        <taxon>Pseudomonadota</taxon>
        <taxon>Gammaproteobacteria</taxon>
        <taxon>Enterobacterales</taxon>
        <taxon>Enterobacteriaceae</taxon>
        <taxon>Escherichia</taxon>
    </lineage>
</organism>